<dbReference type="Pfam" id="PF18821">
    <property type="entry name" value="LPD7"/>
    <property type="match status" value="1"/>
</dbReference>
<feature type="compositionally biased region" description="Basic and acidic residues" evidence="1">
    <location>
        <begin position="193"/>
        <end position="206"/>
    </location>
</feature>
<proteinExistence type="predicted"/>
<evidence type="ECO:0000313" key="4">
    <source>
        <dbReference type="Proteomes" id="UP001596152"/>
    </source>
</evidence>
<dbReference type="RefSeq" id="WP_316628701.1">
    <property type="nucleotide sequence ID" value="NZ_CP169082.1"/>
</dbReference>
<protein>
    <submittedName>
        <fullName evidence="3">LPD7 domain-containing protein</fullName>
    </submittedName>
</protein>
<evidence type="ECO:0000256" key="1">
    <source>
        <dbReference type="SAM" id="MobiDB-lite"/>
    </source>
</evidence>
<name>A0ABW0FLF2_9CAUL</name>
<dbReference type="Proteomes" id="UP001596152">
    <property type="component" value="Unassembled WGS sequence"/>
</dbReference>
<accession>A0ABW0FLF2</accession>
<dbReference type="EMBL" id="JBHSLF010000001">
    <property type="protein sequence ID" value="MFC5342371.1"/>
    <property type="molecule type" value="Genomic_DNA"/>
</dbReference>
<feature type="region of interest" description="Disordered" evidence="1">
    <location>
        <begin position="180"/>
        <end position="206"/>
    </location>
</feature>
<reference evidence="4" key="1">
    <citation type="journal article" date="2019" name="Int. J. Syst. Evol. Microbiol.">
        <title>The Global Catalogue of Microorganisms (GCM) 10K type strain sequencing project: providing services to taxonomists for standard genome sequencing and annotation.</title>
        <authorList>
            <consortium name="The Broad Institute Genomics Platform"/>
            <consortium name="The Broad Institute Genome Sequencing Center for Infectious Disease"/>
            <person name="Wu L."/>
            <person name="Ma J."/>
        </authorList>
    </citation>
    <scope>NUCLEOTIDE SEQUENCE [LARGE SCALE GENOMIC DNA]</scope>
    <source>
        <strain evidence="4">JCM 12125</strain>
    </source>
</reference>
<feature type="domain" description="Large polyvalent protein-associated" evidence="2">
    <location>
        <begin position="41"/>
        <end position="133"/>
    </location>
</feature>
<gene>
    <name evidence="3" type="ORF">ACFPIE_00475</name>
</gene>
<organism evidence="3 4">
    <name type="scientific">Brevundimonas staleyi</name>
    <dbReference type="NCBI Taxonomy" id="74326"/>
    <lineage>
        <taxon>Bacteria</taxon>
        <taxon>Pseudomonadati</taxon>
        <taxon>Pseudomonadota</taxon>
        <taxon>Alphaproteobacteria</taxon>
        <taxon>Caulobacterales</taxon>
        <taxon>Caulobacteraceae</taxon>
        <taxon>Brevundimonas</taxon>
    </lineage>
</organism>
<evidence type="ECO:0000259" key="2">
    <source>
        <dbReference type="Pfam" id="PF18821"/>
    </source>
</evidence>
<feature type="region of interest" description="Disordered" evidence="1">
    <location>
        <begin position="1"/>
        <end position="35"/>
    </location>
</feature>
<evidence type="ECO:0000313" key="3">
    <source>
        <dbReference type="EMBL" id="MFC5342371.1"/>
    </source>
</evidence>
<sequence length="206" mass="23424">MSPRPAKALERSADNAVSPTPANGGGARSRTRGDAPQAILDRYLIERDRLGRAARFYRDHRATEPMFRDEGRKLTTTQSYPDAVADMLKIAQHRGWTEVRVSGDEGFRREAWIQARSLGVEVKGYMPRDRDRQAAGEPSLARSPSSRHLDERAQEDRLRAASVVVKRLIEDPAARTRLMERAVQRLHNQLDPGRMRDRDGSRDRRS</sequence>
<comment type="caution">
    <text evidence="3">The sequence shown here is derived from an EMBL/GenBank/DDBJ whole genome shotgun (WGS) entry which is preliminary data.</text>
</comment>
<keyword evidence="4" id="KW-1185">Reference proteome</keyword>
<dbReference type="InterPro" id="IPR040677">
    <property type="entry name" value="LPD7"/>
</dbReference>
<feature type="region of interest" description="Disordered" evidence="1">
    <location>
        <begin position="124"/>
        <end position="154"/>
    </location>
</feature>